<protein>
    <recommendedName>
        <fullName evidence="3">Lipoprotein</fullName>
    </recommendedName>
</protein>
<evidence type="ECO:0000313" key="1">
    <source>
        <dbReference type="EMBL" id="XAF71055.1"/>
    </source>
</evidence>
<evidence type="ECO:0008006" key="3">
    <source>
        <dbReference type="Google" id="ProtNLM"/>
    </source>
</evidence>
<dbReference type="RefSeq" id="WP_342610483.1">
    <property type="nucleotide sequence ID" value="NZ_CP128355.1"/>
</dbReference>
<dbReference type="Proteomes" id="UP001436297">
    <property type="component" value="Chromosome"/>
</dbReference>
<gene>
    <name evidence="1" type="ORF">QQM35_02740</name>
</gene>
<dbReference type="EMBL" id="CP128355">
    <property type="protein sequence ID" value="XAF71055.1"/>
    <property type="molecule type" value="Genomic_DNA"/>
</dbReference>
<name>A0ABZ3EE07_9STAP</name>
<keyword evidence="2" id="KW-1185">Reference proteome</keyword>
<proteinExistence type="predicted"/>
<organism evidence="1 2">
    <name type="scientific">Staphylococcus hsinchuensis</name>
    <dbReference type="NCBI Taxonomy" id="3051183"/>
    <lineage>
        <taxon>Bacteria</taxon>
        <taxon>Bacillati</taxon>
        <taxon>Bacillota</taxon>
        <taxon>Bacilli</taxon>
        <taxon>Bacillales</taxon>
        <taxon>Staphylococcaceae</taxon>
        <taxon>Staphylococcus</taxon>
    </lineage>
</organism>
<sequence length="102" mass="11710">MLSACSDAQDKAQGKWETKTAQGKMTMVIKKDKMKVDASGVTLLEGKIIDKNKDSFIVKLKDYKTKHKFTFKGDDKLKAKEGNTWKKVKDKKWFCCKVEFIV</sequence>
<evidence type="ECO:0000313" key="2">
    <source>
        <dbReference type="Proteomes" id="UP001436297"/>
    </source>
</evidence>
<accession>A0ABZ3EE07</accession>
<reference evidence="1 2" key="1">
    <citation type="journal article" date="2024" name="Pathogens">
        <title>Staphylococcus hsinchuensis sp. nov., Isolated from Soymilk.</title>
        <authorList>
            <person name="Wang Y.T."/>
            <person name="Lin Y.C."/>
            <person name="Hsieh Y.H."/>
            <person name="Lin Y.T."/>
            <person name="Hamada M."/>
            <person name="Chen C.C."/>
            <person name="Liou J.S."/>
            <person name="Lee A.Y."/>
            <person name="Zhang W.L."/>
            <person name="Chen Y.T."/>
            <person name="Huang C.H."/>
        </authorList>
    </citation>
    <scope>NUCLEOTIDE SEQUENCE [LARGE SCALE GENOMIC DNA]</scope>
    <source>
        <strain evidence="1 2">H164</strain>
    </source>
</reference>